<dbReference type="PANTHER" id="PTHR22778">
    <property type="entry name" value="OVARIAN CANCER GENE-2 PROTEIN-RELATED"/>
    <property type="match status" value="1"/>
</dbReference>
<sequence>MMKYKVLCLHGSSSTAALLKKELEIWPSNVLEKMDFVFVDAPFPSNTEPDSKFTWYYEDPTKLDSTFSESIAYIEETMVKFGPFDGVVGFSQGATVTATLPGMQAQGVALTKVEGIKFVMLISGAKLGGFRFPAAPKLAQNAFSSRIEIPSRHCFGESDLLRLPAVELMGSFVDPFVIDHSGGHEIPKLDEKGLKVMISFLDKIQETYPTQYS</sequence>
<dbReference type="AlphaFoldDB" id="A0AAD8MJW0"/>
<keyword evidence="2" id="KW-0378">Hydrolase</keyword>
<reference evidence="2" key="2">
    <citation type="submission" date="2023-05" db="EMBL/GenBank/DDBJ databases">
        <authorList>
            <person name="Schelkunov M.I."/>
        </authorList>
    </citation>
    <scope>NUCLEOTIDE SEQUENCE</scope>
    <source>
        <strain evidence="2">Hsosn_3</strain>
        <tissue evidence="2">Leaf</tissue>
    </source>
</reference>
<evidence type="ECO:0000313" key="3">
    <source>
        <dbReference type="Proteomes" id="UP001237642"/>
    </source>
</evidence>
<gene>
    <name evidence="2" type="ORF">POM88_025539</name>
</gene>
<dbReference type="InterPro" id="IPR029058">
    <property type="entry name" value="AB_hydrolase_fold"/>
</dbReference>
<dbReference type="Proteomes" id="UP001237642">
    <property type="component" value="Unassembled WGS sequence"/>
</dbReference>
<protein>
    <submittedName>
        <fullName evidence="2">Serine hydrolase FSH</fullName>
    </submittedName>
</protein>
<accession>A0AAD8MJW0</accession>
<proteinExistence type="predicted"/>
<keyword evidence="3" id="KW-1185">Reference proteome</keyword>
<dbReference type="PANTHER" id="PTHR22778:SF52">
    <property type="entry name" value="SERINE HYDROLASE FSH DOMAIN-CONTAINING PROTEIN"/>
    <property type="match status" value="1"/>
</dbReference>
<reference evidence="2" key="1">
    <citation type="submission" date="2023-02" db="EMBL/GenBank/DDBJ databases">
        <title>Genome of toxic invasive species Heracleum sosnowskyi carries increased number of genes despite the absence of recent whole-genome duplications.</title>
        <authorList>
            <person name="Schelkunov M."/>
            <person name="Shtratnikova V."/>
            <person name="Makarenko M."/>
            <person name="Klepikova A."/>
            <person name="Omelchenko D."/>
            <person name="Novikova G."/>
            <person name="Obukhova E."/>
            <person name="Bogdanov V."/>
            <person name="Penin A."/>
            <person name="Logacheva M."/>
        </authorList>
    </citation>
    <scope>NUCLEOTIDE SEQUENCE</scope>
    <source>
        <strain evidence="2">Hsosn_3</strain>
        <tissue evidence="2">Leaf</tissue>
    </source>
</reference>
<feature type="domain" description="Serine hydrolase" evidence="1">
    <location>
        <begin position="3"/>
        <end position="191"/>
    </location>
</feature>
<dbReference type="EMBL" id="JAUIZM010000006">
    <property type="protein sequence ID" value="KAK1378795.1"/>
    <property type="molecule type" value="Genomic_DNA"/>
</dbReference>
<comment type="caution">
    <text evidence="2">The sequence shown here is derived from an EMBL/GenBank/DDBJ whole genome shotgun (WGS) entry which is preliminary data.</text>
</comment>
<dbReference type="SUPFAM" id="SSF53474">
    <property type="entry name" value="alpha/beta-Hydrolases"/>
    <property type="match status" value="1"/>
</dbReference>
<dbReference type="Gene3D" id="3.40.50.1820">
    <property type="entry name" value="alpha/beta hydrolase"/>
    <property type="match status" value="1"/>
</dbReference>
<dbReference type="InterPro" id="IPR005645">
    <property type="entry name" value="FSH-like_dom"/>
</dbReference>
<evidence type="ECO:0000313" key="2">
    <source>
        <dbReference type="EMBL" id="KAK1378795.1"/>
    </source>
</evidence>
<dbReference type="GO" id="GO:0016787">
    <property type="term" value="F:hydrolase activity"/>
    <property type="evidence" value="ECO:0007669"/>
    <property type="project" value="UniProtKB-KW"/>
</dbReference>
<name>A0AAD8MJW0_9APIA</name>
<evidence type="ECO:0000259" key="1">
    <source>
        <dbReference type="Pfam" id="PF03959"/>
    </source>
</evidence>
<dbReference type="Pfam" id="PF03959">
    <property type="entry name" value="FSH1"/>
    <property type="match status" value="1"/>
</dbReference>
<organism evidence="2 3">
    <name type="scientific">Heracleum sosnowskyi</name>
    <dbReference type="NCBI Taxonomy" id="360622"/>
    <lineage>
        <taxon>Eukaryota</taxon>
        <taxon>Viridiplantae</taxon>
        <taxon>Streptophyta</taxon>
        <taxon>Embryophyta</taxon>
        <taxon>Tracheophyta</taxon>
        <taxon>Spermatophyta</taxon>
        <taxon>Magnoliopsida</taxon>
        <taxon>eudicotyledons</taxon>
        <taxon>Gunneridae</taxon>
        <taxon>Pentapetalae</taxon>
        <taxon>asterids</taxon>
        <taxon>campanulids</taxon>
        <taxon>Apiales</taxon>
        <taxon>Apiaceae</taxon>
        <taxon>Apioideae</taxon>
        <taxon>apioid superclade</taxon>
        <taxon>Tordylieae</taxon>
        <taxon>Tordyliinae</taxon>
        <taxon>Heracleum</taxon>
    </lineage>
</organism>